<evidence type="ECO:0000259" key="1">
    <source>
        <dbReference type="Pfam" id="PF08241"/>
    </source>
</evidence>
<evidence type="ECO:0000313" key="3">
    <source>
        <dbReference type="Proteomes" id="UP000184452"/>
    </source>
</evidence>
<reference evidence="2 3" key="1">
    <citation type="submission" date="2016-11" db="EMBL/GenBank/DDBJ databases">
        <authorList>
            <person name="Jaros S."/>
            <person name="Januszkiewicz K."/>
            <person name="Wedrychowicz H."/>
        </authorList>
    </citation>
    <scope>NUCLEOTIDE SEQUENCE [LARGE SCALE GENOMIC DNA]</scope>
    <source>
        <strain evidence="2 3">CGMCC 4.5723</strain>
    </source>
</reference>
<protein>
    <submittedName>
        <fullName evidence="2">Methyltransferase domain-containing protein</fullName>
    </submittedName>
</protein>
<dbReference type="GO" id="GO:0008757">
    <property type="term" value="F:S-adenosylmethionine-dependent methyltransferase activity"/>
    <property type="evidence" value="ECO:0007669"/>
    <property type="project" value="InterPro"/>
</dbReference>
<dbReference type="OrthoDB" id="189743at2"/>
<dbReference type="GO" id="GO:0032259">
    <property type="term" value="P:methylation"/>
    <property type="evidence" value="ECO:0007669"/>
    <property type="project" value="UniProtKB-KW"/>
</dbReference>
<feature type="domain" description="Methyltransferase type 11" evidence="1">
    <location>
        <begin position="57"/>
        <end position="148"/>
    </location>
</feature>
<evidence type="ECO:0000313" key="2">
    <source>
        <dbReference type="EMBL" id="SHI48442.1"/>
    </source>
</evidence>
<proteinExistence type="predicted"/>
<keyword evidence="2" id="KW-0808">Transferase</keyword>
<dbReference type="PANTHER" id="PTHR43861">
    <property type="entry name" value="TRANS-ACONITATE 2-METHYLTRANSFERASE-RELATED"/>
    <property type="match status" value="1"/>
</dbReference>
<dbReference type="STRING" id="758803.SAMN05421803_101367"/>
<dbReference type="InterPro" id="IPR013216">
    <property type="entry name" value="Methyltransf_11"/>
</dbReference>
<dbReference type="Gene3D" id="3.40.50.150">
    <property type="entry name" value="Vaccinia Virus protein VP39"/>
    <property type="match status" value="1"/>
</dbReference>
<name>A0A1M6BI77_9ACTN</name>
<dbReference type="EMBL" id="FQZK01000001">
    <property type="protein sequence ID" value="SHI48442.1"/>
    <property type="molecule type" value="Genomic_DNA"/>
</dbReference>
<dbReference type="PANTHER" id="PTHR43861:SF1">
    <property type="entry name" value="TRANS-ACONITATE 2-METHYLTRANSFERASE"/>
    <property type="match status" value="1"/>
</dbReference>
<sequence>MLDFSAYDTRHYRTVDVATGYDGWSATYEDSVLDAMDLGLLERLPPPDWPRVRRVADLGCGTGRTAAWLRGKGVAGDIDGVDLSPGMLAGARGRGAHTCLVEGDVRDTGLAGGAYDLVVSSLIDEHLPDLAPFYAEARRLVRPGGVFLLASYHPQFAMVSGMPTHYTDASGEPVAIATHVHLVSGQLRAALDAGWTPVDMVEGVVDDAWVAAKPKWERYRGHPVSAAYAWRAV</sequence>
<dbReference type="Proteomes" id="UP000184452">
    <property type="component" value="Unassembled WGS sequence"/>
</dbReference>
<dbReference type="Pfam" id="PF08241">
    <property type="entry name" value="Methyltransf_11"/>
    <property type="match status" value="1"/>
</dbReference>
<dbReference type="CDD" id="cd02440">
    <property type="entry name" value="AdoMet_MTases"/>
    <property type="match status" value="1"/>
</dbReference>
<accession>A0A1M6BI77</accession>
<gene>
    <name evidence="2" type="ORF">SAMN05421803_101367</name>
</gene>
<organism evidence="2 3">
    <name type="scientific">Nocardiopsis flavescens</name>
    <dbReference type="NCBI Taxonomy" id="758803"/>
    <lineage>
        <taxon>Bacteria</taxon>
        <taxon>Bacillati</taxon>
        <taxon>Actinomycetota</taxon>
        <taxon>Actinomycetes</taxon>
        <taxon>Streptosporangiales</taxon>
        <taxon>Nocardiopsidaceae</taxon>
        <taxon>Nocardiopsis</taxon>
    </lineage>
</organism>
<keyword evidence="2" id="KW-0489">Methyltransferase</keyword>
<dbReference type="SUPFAM" id="SSF53335">
    <property type="entry name" value="S-adenosyl-L-methionine-dependent methyltransferases"/>
    <property type="match status" value="1"/>
</dbReference>
<keyword evidence="3" id="KW-1185">Reference proteome</keyword>
<dbReference type="AlphaFoldDB" id="A0A1M6BI77"/>
<dbReference type="RefSeq" id="WP_073374219.1">
    <property type="nucleotide sequence ID" value="NZ_FQZK01000001.1"/>
</dbReference>
<dbReference type="InterPro" id="IPR029063">
    <property type="entry name" value="SAM-dependent_MTases_sf"/>
</dbReference>